<dbReference type="EMBL" id="KQ234619">
    <property type="protein sequence ID" value="KMZ76778.1"/>
    <property type="molecule type" value="Genomic_DNA"/>
</dbReference>
<dbReference type="Proteomes" id="UP000053562">
    <property type="component" value="Unassembled WGS sequence"/>
</dbReference>
<sequence length="347" mass="41449">MESSQSDPGYISYHDYPEVKRQFDRMIDIRNDKTRFEEIINTISGVPKTPKFRDNVLTILHKVLSNDPAFMGNIGDNYCRYINFWLNKEIQDADDHLKKSYFDIFVKFSDKFFLKRTNIKNNPCKNYIFNLDNETTNIMRILYGLYDEYKKIKSYSLGNYSTSCDYLLYLASNHNSAIDKYYEKDQNLYKKFEQIKKLIDKLTKHSSSPCTQDIYLNSPKEVIRLEEEAKKRAAEQEEQERQETLRKQREEALRTQRQQQLKSKEELLQRPENNNIEQEQVHLGAQQDFQVILLKFSDLLNQHLFLVYLEEEDDSVKFLVVLEDFQQEISQIFRNIVVGMLDIVQWI</sequence>
<reference evidence="2 3" key="1">
    <citation type="submission" date="2011-08" db="EMBL/GenBank/DDBJ databases">
        <title>The Genome Sequence of Plasmodium vivax India VII.</title>
        <authorList>
            <consortium name="The Broad Institute Genome Sequencing Platform"/>
            <consortium name="The Broad Institute Genome Sequencing Center for Infectious Disease"/>
            <person name="Neafsey D."/>
            <person name="Carlton J."/>
            <person name="Barnwell J."/>
            <person name="Collins W."/>
            <person name="Escalante A."/>
            <person name="Mullikin J."/>
            <person name="Saul A."/>
            <person name="Guigo R."/>
            <person name="Camara F."/>
            <person name="Young S.K."/>
            <person name="Zeng Q."/>
            <person name="Gargeya S."/>
            <person name="Fitzgerald M."/>
            <person name="Haas B."/>
            <person name="Abouelleil A."/>
            <person name="Alvarado L."/>
            <person name="Arachchi H.M."/>
            <person name="Berlin A."/>
            <person name="Brown A."/>
            <person name="Chapman S.B."/>
            <person name="Chen Z."/>
            <person name="Dunbar C."/>
            <person name="Freedman E."/>
            <person name="Gearin G."/>
            <person name="Gellesch M."/>
            <person name="Goldberg J."/>
            <person name="Griggs A."/>
            <person name="Gujja S."/>
            <person name="Heiman D."/>
            <person name="Howarth C."/>
            <person name="Larson L."/>
            <person name="Lui A."/>
            <person name="MacDonald P.J.P."/>
            <person name="Montmayeur A."/>
            <person name="Murphy C."/>
            <person name="Neiman D."/>
            <person name="Pearson M."/>
            <person name="Priest M."/>
            <person name="Roberts A."/>
            <person name="Saif S."/>
            <person name="Shea T."/>
            <person name="Shenoy N."/>
            <person name="Sisk P."/>
            <person name="Stolte C."/>
            <person name="Sykes S."/>
            <person name="Wortman J."/>
            <person name="Nusbaum C."/>
            <person name="Birren B."/>
        </authorList>
    </citation>
    <scope>NUCLEOTIDE SEQUENCE [LARGE SCALE GENOMIC DNA]</scope>
    <source>
        <strain evidence="2 3">India VII</strain>
    </source>
</reference>
<gene>
    <name evidence="2" type="ORF">PVIIG_05890</name>
</gene>
<keyword evidence="1" id="KW-0175">Coiled coil</keyword>
<dbReference type="InterPro" id="IPR008780">
    <property type="entry name" value="Plasmodium_Vir"/>
</dbReference>
<evidence type="ECO:0000313" key="2">
    <source>
        <dbReference type="EMBL" id="KMZ76778.1"/>
    </source>
</evidence>
<dbReference type="OrthoDB" id="389504at2759"/>
<feature type="coiled-coil region" evidence="1">
    <location>
        <begin position="220"/>
        <end position="255"/>
    </location>
</feature>
<name>A0A0J9UTM7_PLAVI</name>
<protein>
    <recommendedName>
        <fullName evidence="4">VIR protein</fullName>
    </recommendedName>
</protein>
<organism evidence="2 3">
    <name type="scientific">Plasmodium vivax India VII</name>
    <dbReference type="NCBI Taxonomy" id="1077284"/>
    <lineage>
        <taxon>Eukaryota</taxon>
        <taxon>Sar</taxon>
        <taxon>Alveolata</taxon>
        <taxon>Apicomplexa</taxon>
        <taxon>Aconoidasida</taxon>
        <taxon>Haemosporida</taxon>
        <taxon>Plasmodiidae</taxon>
        <taxon>Plasmodium</taxon>
        <taxon>Plasmodium (Plasmodium)</taxon>
    </lineage>
</organism>
<dbReference type="Pfam" id="PF05795">
    <property type="entry name" value="Plasmodium_Vir"/>
    <property type="match status" value="1"/>
</dbReference>
<evidence type="ECO:0000256" key="1">
    <source>
        <dbReference type="SAM" id="Coils"/>
    </source>
</evidence>
<accession>A0A0J9UTM7</accession>
<proteinExistence type="predicted"/>
<evidence type="ECO:0008006" key="4">
    <source>
        <dbReference type="Google" id="ProtNLM"/>
    </source>
</evidence>
<evidence type="ECO:0000313" key="3">
    <source>
        <dbReference type="Proteomes" id="UP000053562"/>
    </source>
</evidence>
<dbReference type="AlphaFoldDB" id="A0A0J9UTM7"/>